<dbReference type="GeneID" id="28830644"/>
<dbReference type="EMBL" id="KQ947441">
    <property type="protein sequence ID" value="KUJ07080.1"/>
    <property type="molecule type" value="Genomic_DNA"/>
</dbReference>
<dbReference type="KEGG" id="psco:LY89DRAFT_743082"/>
<dbReference type="InParanoid" id="A0A132B3W2"/>
<dbReference type="AlphaFoldDB" id="A0A132B3W2"/>
<organism evidence="1 2">
    <name type="scientific">Mollisia scopiformis</name>
    <name type="common">Conifer needle endophyte fungus</name>
    <name type="synonym">Phialocephala scopiformis</name>
    <dbReference type="NCBI Taxonomy" id="149040"/>
    <lineage>
        <taxon>Eukaryota</taxon>
        <taxon>Fungi</taxon>
        <taxon>Dikarya</taxon>
        <taxon>Ascomycota</taxon>
        <taxon>Pezizomycotina</taxon>
        <taxon>Leotiomycetes</taxon>
        <taxon>Helotiales</taxon>
        <taxon>Mollisiaceae</taxon>
        <taxon>Mollisia</taxon>
    </lineage>
</organism>
<dbReference type="OrthoDB" id="3522442at2759"/>
<protein>
    <submittedName>
        <fullName evidence="1">Uncharacterized protein</fullName>
    </submittedName>
</protein>
<sequence length="199" mass="23191">MHIDQEEVNARLAVQRQEYISKKTNSDLLLLDLSRGTYYTWMRTTAADTSQCSFTFVFFCCLAAESGQTFFSGVCQHYISSALSRHLANLYRQYNDYGSVARDRAKGNLNRLNFPEFLEEIAYKEANNEEFMKSNLLFIADYERECMNHALMRLQAEMAHDKQRVLKVNALKVYIDTVDLYEQVYAARTYQIECGDSRE</sequence>
<keyword evidence="2" id="KW-1185">Reference proteome</keyword>
<evidence type="ECO:0000313" key="2">
    <source>
        <dbReference type="Proteomes" id="UP000070700"/>
    </source>
</evidence>
<dbReference type="STRING" id="149040.A0A132B3W2"/>
<dbReference type="RefSeq" id="XP_018061435.1">
    <property type="nucleotide sequence ID" value="XM_018220918.1"/>
</dbReference>
<evidence type="ECO:0000313" key="1">
    <source>
        <dbReference type="EMBL" id="KUJ07080.1"/>
    </source>
</evidence>
<accession>A0A132B3W2</accession>
<proteinExistence type="predicted"/>
<dbReference type="Proteomes" id="UP000070700">
    <property type="component" value="Unassembled WGS sequence"/>
</dbReference>
<reference evidence="1 2" key="1">
    <citation type="submission" date="2015-10" db="EMBL/GenBank/DDBJ databases">
        <title>Full genome of DAOMC 229536 Phialocephala scopiformis, a fungal endophyte of spruce producing the potent anti-insectan compound rugulosin.</title>
        <authorList>
            <consortium name="DOE Joint Genome Institute"/>
            <person name="Walker A.K."/>
            <person name="Frasz S.L."/>
            <person name="Seifert K.A."/>
            <person name="Miller J.D."/>
            <person name="Mondo S.J."/>
            <person name="Labutti K."/>
            <person name="Lipzen A."/>
            <person name="Dockter R."/>
            <person name="Kennedy M."/>
            <person name="Grigoriev I.V."/>
            <person name="Spatafora J.W."/>
        </authorList>
    </citation>
    <scope>NUCLEOTIDE SEQUENCE [LARGE SCALE GENOMIC DNA]</scope>
    <source>
        <strain evidence="1 2">CBS 120377</strain>
    </source>
</reference>
<name>A0A132B3W2_MOLSC</name>
<gene>
    <name evidence="1" type="ORF">LY89DRAFT_743082</name>
</gene>